<protein>
    <submittedName>
        <fullName evidence="2">Uncharacterized protein</fullName>
    </submittedName>
</protein>
<feature type="transmembrane region" description="Helical" evidence="1">
    <location>
        <begin position="40"/>
        <end position="61"/>
    </location>
</feature>
<keyword evidence="1" id="KW-0472">Membrane</keyword>
<reference evidence="2 3" key="1">
    <citation type="submission" date="2018-08" db="EMBL/GenBank/DDBJ databases">
        <title>Henriciella mobilis sp. nov., isolated from seawater.</title>
        <authorList>
            <person name="Cheng H."/>
            <person name="Wu Y.-H."/>
            <person name="Xu X.-W."/>
            <person name="Guo L.-L."/>
        </authorList>
    </citation>
    <scope>NUCLEOTIDE SEQUENCE [LARGE SCALE GENOMIC DNA]</scope>
    <source>
        <strain evidence="2 3">JN25</strain>
    </source>
</reference>
<proteinExistence type="predicted"/>
<keyword evidence="1" id="KW-0812">Transmembrane</keyword>
<gene>
    <name evidence="2" type="ORF">D1223_00085</name>
</gene>
<dbReference type="EMBL" id="QWFX01000005">
    <property type="protein sequence ID" value="RIJ32302.1"/>
    <property type="molecule type" value="Genomic_DNA"/>
</dbReference>
<keyword evidence="1" id="KW-1133">Transmembrane helix</keyword>
<dbReference type="Proteomes" id="UP000266385">
    <property type="component" value="Unassembled WGS sequence"/>
</dbReference>
<keyword evidence="3" id="KW-1185">Reference proteome</keyword>
<feature type="transmembrane region" description="Helical" evidence="1">
    <location>
        <begin position="7"/>
        <end position="28"/>
    </location>
</feature>
<evidence type="ECO:0000313" key="3">
    <source>
        <dbReference type="Proteomes" id="UP000266385"/>
    </source>
</evidence>
<sequence>MVEFRFIILALVGFGAVLGAVFFGVVVIDTQIAPEVRQLAFYGSNVVILLGLMISILAVFLRRHAIEDVASGVMNHSPIDRSSERREAVE</sequence>
<organism evidence="2 3">
    <name type="scientific">Henriciella mobilis</name>
    <dbReference type="NCBI Taxonomy" id="2305467"/>
    <lineage>
        <taxon>Bacteria</taxon>
        <taxon>Pseudomonadati</taxon>
        <taxon>Pseudomonadota</taxon>
        <taxon>Alphaproteobacteria</taxon>
        <taxon>Hyphomonadales</taxon>
        <taxon>Hyphomonadaceae</taxon>
        <taxon>Henriciella</taxon>
    </lineage>
</organism>
<dbReference type="AlphaFoldDB" id="A0A399RR11"/>
<name>A0A399RR11_9PROT</name>
<comment type="caution">
    <text evidence="2">The sequence shown here is derived from an EMBL/GenBank/DDBJ whole genome shotgun (WGS) entry which is preliminary data.</text>
</comment>
<accession>A0A399RR11</accession>
<evidence type="ECO:0000256" key="1">
    <source>
        <dbReference type="SAM" id="Phobius"/>
    </source>
</evidence>
<evidence type="ECO:0000313" key="2">
    <source>
        <dbReference type="EMBL" id="RIJ32302.1"/>
    </source>
</evidence>